<sequence>MSPTVLVGRAPSHRLPPLRDLSIHSPDVHPAQIPSPLAPPLFRNPTQRVLIHAKRNAILGLAHHAQSRSRARADVGERRAVFPATKSTTAVLVTTQQKRARSSAIAHAPFSRWARGGGWTWAWAWDWGRAGGLYECELICEKMLSCGNHRGIVGFFAQAESRCVRPNFWLKYIQSKFRLLGNQFYLKAAHDEV</sequence>
<reference evidence="1 2" key="1">
    <citation type="submission" date="2014-04" db="EMBL/GenBank/DDBJ databases">
        <authorList>
            <consortium name="DOE Joint Genome Institute"/>
            <person name="Kuo A."/>
            <person name="Kohler A."/>
            <person name="Nagy L.G."/>
            <person name="Floudas D."/>
            <person name="Copeland A."/>
            <person name="Barry K.W."/>
            <person name="Cichocki N."/>
            <person name="Veneault-Fourrey C."/>
            <person name="LaButti K."/>
            <person name="Lindquist E.A."/>
            <person name="Lipzen A."/>
            <person name="Lundell T."/>
            <person name="Morin E."/>
            <person name="Murat C."/>
            <person name="Sun H."/>
            <person name="Tunlid A."/>
            <person name="Henrissat B."/>
            <person name="Grigoriev I.V."/>
            <person name="Hibbett D.S."/>
            <person name="Martin F."/>
            <person name="Nordberg H.P."/>
            <person name="Cantor M.N."/>
            <person name="Hua S.X."/>
        </authorList>
    </citation>
    <scope>NUCLEOTIDE SEQUENCE [LARGE SCALE GENOMIC DNA]</scope>
    <source>
        <strain evidence="1 2">LaAM-08-1</strain>
    </source>
</reference>
<proteinExistence type="predicted"/>
<dbReference type="HOGENOM" id="CLU_1408983_0_0_1"/>
<evidence type="ECO:0000313" key="2">
    <source>
        <dbReference type="Proteomes" id="UP000054477"/>
    </source>
</evidence>
<protein>
    <submittedName>
        <fullName evidence="1">Uncharacterized protein</fullName>
    </submittedName>
</protein>
<dbReference type="EMBL" id="KN838588">
    <property type="protein sequence ID" value="KIK02782.1"/>
    <property type="molecule type" value="Genomic_DNA"/>
</dbReference>
<accession>A0A0C9XYI9</accession>
<keyword evidence="2" id="KW-1185">Reference proteome</keyword>
<gene>
    <name evidence="1" type="ORF">K443DRAFT_510227</name>
</gene>
<evidence type="ECO:0000313" key="1">
    <source>
        <dbReference type="EMBL" id="KIK02782.1"/>
    </source>
</evidence>
<name>A0A0C9XYI9_9AGAR</name>
<organism evidence="1 2">
    <name type="scientific">Laccaria amethystina LaAM-08-1</name>
    <dbReference type="NCBI Taxonomy" id="1095629"/>
    <lineage>
        <taxon>Eukaryota</taxon>
        <taxon>Fungi</taxon>
        <taxon>Dikarya</taxon>
        <taxon>Basidiomycota</taxon>
        <taxon>Agaricomycotina</taxon>
        <taxon>Agaricomycetes</taxon>
        <taxon>Agaricomycetidae</taxon>
        <taxon>Agaricales</taxon>
        <taxon>Agaricineae</taxon>
        <taxon>Hydnangiaceae</taxon>
        <taxon>Laccaria</taxon>
    </lineage>
</organism>
<dbReference type="Proteomes" id="UP000054477">
    <property type="component" value="Unassembled WGS sequence"/>
</dbReference>
<dbReference type="AlphaFoldDB" id="A0A0C9XYI9"/>
<reference evidence="2" key="2">
    <citation type="submission" date="2015-01" db="EMBL/GenBank/DDBJ databases">
        <title>Evolutionary Origins and Diversification of the Mycorrhizal Mutualists.</title>
        <authorList>
            <consortium name="DOE Joint Genome Institute"/>
            <consortium name="Mycorrhizal Genomics Consortium"/>
            <person name="Kohler A."/>
            <person name="Kuo A."/>
            <person name="Nagy L.G."/>
            <person name="Floudas D."/>
            <person name="Copeland A."/>
            <person name="Barry K.W."/>
            <person name="Cichocki N."/>
            <person name="Veneault-Fourrey C."/>
            <person name="LaButti K."/>
            <person name="Lindquist E.A."/>
            <person name="Lipzen A."/>
            <person name="Lundell T."/>
            <person name="Morin E."/>
            <person name="Murat C."/>
            <person name="Riley R."/>
            <person name="Ohm R."/>
            <person name="Sun H."/>
            <person name="Tunlid A."/>
            <person name="Henrissat B."/>
            <person name="Grigoriev I.V."/>
            <person name="Hibbett D.S."/>
            <person name="Martin F."/>
        </authorList>
    </citation>
    <scope>NUCLEOTIDE SEQUENCE [LARGE SCALE GENOMIC DNA]</scope>
    <source>
        <strain evidence="2">LaAM-08-1</strain>
    </source>
</reference>